<accession>A0A392RF00</accession>
<dbReference type="Proteomes" id="UP000265520">
    <property type="component" value="Unassembled WGS sequence"/>
</dbReference>
<sequence>MVSEPSPWSVGPSAI</sequence>
<evidence type="ECO:0000313" key="1">
    <source>
        <dbReference type="EMBL" id="MCI34360.1"/>
    </source>
</evidence>
<dbReference type="EMBL" id="LXQA010213008">
    <property type="protein sequence ID" value="MCI34360.1"/>
    <property type="molecule type" value="Genomic_DNA"/>
</dbReference>
<proteinExistence type="predicted"/>
<reference evidence="1 2" key="1">
    <citation type="journal article" date="2018" name="Front. Plant Sci.">
        <title>Red Clover (Trifolium pratense) and Zigzag Clover (T. medium) - A Picture of Genomic Similarities and Differences.</title>
        <authorList>
            <person name="Dluhosova J."/>
            <person name="Istvanek J."/>
            <person name="Nedelnik J."/>
            <person name="Repkova J."/>
        </authorList>
    </citation>
    <scope>NUCLEOTIDE SEQUENCE [LARGE SCALE GENOMIC DNA]</scope>
    <source>
        <strain evidence="2">cv. 10/8</strain>
        <tissue evidence="1">Leaf</tissue>
    </source>
</reference>
<comment type="caution">
    <text evidence="1">The sequence shown here is derived from an EMBL/GenBank/DDBJ whole genome shotgun (WGS) entry which is preliminary data.</text>
</comment>
<organism evidence="1 2">
    <name type="scientific">Trifolium medium</name>
    <dbReference type="NCBI Taxonomy" id="97028"/>
    <lineage>
        <taxon>Eukaryota</taxon>
        <taxon>Viridiplantae</taxon>
        <taxon>Streptophyta</taxon>
        <taxon>Embryophyta</taxon>
        <taxon>Tracheophyta</taxon>
        <taxon>Spermatophyta</taxon>
        <taxon>Magnoliopsida</taxon>
        <taxon>eudicotyledons</taxon>
        <taxon>Gunneridae</taxon>
        <taxon>Pentapetalae</taxon>
        <taxon>rosids</taxon>
        <taxon>fabids</taxon>
        <taxon>Fabales</taxon>
        <taxon>Fabaceae</taxon>
        <taxon>Papilionoideae</taxon>
        <taxon>50 kb inversion clade</taxon>
        <taxon>NPAAA clade</taxon>
        <taxon>Hologalegina</taxon>
        <taxon>IRL clade</taxon>
        <taxon>Trifolieae</taxon>
        <taxon>Trifolium</taxon>
    </lineage>
</organism>
<keyword evidence="2" id="KW-1185">Reference proteome</keyword>
<protein>
    <submittedName>
        <fullName evidence="1">Uncharacterized protein</fullName>
    </submittedName>
</protein>
<feature type="non-terminal residue" evidence="1">
    <location>
        <position position="15"/>
    </location>
</feature>
<evidence type="ECO:0000313" key="2">
    <source>
        <dbReference type="Proteomes" id="UP000265520"/>
    </source>
</evidence>
<name>A0A392RF00_9FABA</name>